<dbReference type="InterPro" id="IPR021109">
    <property type="entry name" value="Peptidase_aspartic_dom_sf"/>
</dbReference>
<name>A0A368FXL2_ANCCA</name>
<reference evidence="1 2" key="1">
    <citation type="submission" date="2014-10" db="EMBL/GenBank/DDBJ databases">
        <title>Draft genome of the hookworm Ancylostoma caninum.</title>
        <authorList>
            <person name="Mitreva M."/>
        </authorList>
    </citation>
    <scope>NUCLEOTIDE SEQUENCE [LARGE SCALE GENOMIC DNA]</scope>
    <source>
        <strain evidence="1 2">Baltimore</strain>
    </source>
</reference>
<dbReference type="OrthoDB" id="5865526at2759"/>
<dbReference type="EMBL" id="JOJR01000522">
    <property type="protein sequence ID" value="RCN36852.1"/>
    <property type="molecule type" value="Genomic_DNA"/>
</dbReference>
<sequence length="172" mass="18945">MITDVEIMGVKVSGLLDTGSEIPIIPGNILLRAQRNGYDIDSKVKEHAIDRSKRVYEASGVLMNFVTVIETTVEECAGRRKVIAPMYVSSTDEELVILGTNVLPSFGYRLLRDETTSKNIQPEEEVEVPASVRTKSKTRKRVAQVGRRMYLAPSSVGWVELTGCEQGGSVQS</sequence>
<accession>A0A368FXL2</accession>
<gene>
    <name evidence="1" type="ORF">ANCCAN_17266</name>
</gene>
<proteinExistence type="predicted"/>
<organism evidence="1 2">
    <name type="scientific">Ancylostoma caninum</name>
    <name type="common">Dog hookworm</name>
    <dbReference type="NCBI Taxonomy" id="29170"/>
    <lineage>
        <taxon>Eukaryota</taxon>
        <taxon>Metazoa</taxon>
        <taxon>Ecdysozoa</taxon>
        <taxon>Nematoda</taxon>
        <taxon>Chromadorea</taxon>
        <taxon>Rhabditida</taxon>
        <taxon>Rhabditina</taxon>
        <taxon>Rhabditomorpha</taxon>
        <taxon>Strongyloidea</taxon>
        <taxon>Ancylostomatidae</taxon>
        <taxon>Ancylostomatinae</taxon>
        <taxon>Ancylostoma</taxon>
    </lineage>
</organism>
<dbReference type="SUPFAM" id="SSF50630">
    <property type="entry name" value="Acid proteases"/>
    <property type="match status" value="1"/>
</dbReference>
<dbReference type="Gene3D" id="2.40.70.10">
    <property type="entry name" value="Acid Proteases"/>
    <property type="match status" value="1"/>
</dbReference>
<evidence type="ECO:0000313" key="1">
    <source>
        <dbReference type="EMBL" id="RCN36852.1"/>
    </source>
</evidence>
<dbReference type="AlphaFoldDB" id="A0A368FXL2"/>
<protein>
    <recommendedName>
        <fullName evidence="3">Peptidase A2 domain-containing protein</fullName>
    </recommendedName>
</protein>
<keyword evidence="2" id="KW-1185">Reference proteome</keyword>
<evidence type="ECO:0008006" key="3">
    <source>
        <dbReference type="Google" id="ProtNLM"/>
    </source>
</evidence>
<dbReference type="Proteomes" id="UP000252519">
    <property type="component" value="Unassembled WGS sequence"/>
</dbReference>
<comment type="caution">
    <text evidence="1">The sequence shown here is derived from an EMBL/GenBank/DDBJ whole genome shotgun (WGS) entry which is preliminary data.</text>
</comment>
<evidence type="ECO:0000313" key="2">
    <source>
        <dbReference type="Proteomes" id="UP000252519"/>
    </source>
</evidence>